<dbReference type="KEGG" id="ahel:Q31a_05300"/>
<dbReference type="OrthoDB" id="9820696at2"/>
<feature type="transmembrane region" description="Helical" evidence="2">
    <location>
        <begin position="6"/>
        <end position="29"/>
    </location>
</feature>
<evidence type="ECO:0000313" key="4">
    <source>
        <dbReference type="Proteomes" id="UP000318017"/>
    </source>
</evidence>
<dbReference type="AlphaFoldDB" id="A0A518G0Z0"/>
<protein>
    <submittedName>
        <fullName evidence="3">Uncharacterized protein</fullName>
    </submittedName>
</protein>
<feature type="transmembrane region" description="Helical" evidence="2">
    <location>
        <begin position="84"/>
        <end position="105"/>
    </location>
</feature>
<evidence type="ECO:0000256" key="1">
    <source>
        <dbReference type="SAM" id="MobiDB-lite"/>
    </source>
</evidence>
<gene>
    <name evidence="3" type="ORF">Q31a_05300</name>
</gene>
<dbReference type="EMBL" id="CP036298">
    <property type="protein sequence ID" value="QDV22246.1"/>
    <property type="molecule type" value="Genomic_DNA"/>
</dbReference>
<feature type="transmembrane region" description="Helical" evidence="2">
    <location>
        <begin position="50"/>
        <end position="72"/>
    </location>
</feature>
<evidence type="ECO:0000256" key="2">
    <source>
        <dbReference type="SAM" id="Phobius"/>
    </source>
</evidence>
<evidence type="ECO:0000313" key="3">
    <source>
        <dbReference type="EMBL" id="QDV22246.1"/>
    </source>
</evidence>
<keyword evidence="2" id="KW-0472">Membrane</keyword>
<dbReference type="Proteomes" id="UP000318017">
    <property type="component" value="Chromosome"/>
</dbReference>
<feature type="region of interest" description="Disordered" evidence="1">
    <location>
        <begin position="239"/>
        <end position="260"/>
    </location>
</feature>
<keyword evidence="2" id="KW-1133">Transmembrane helix</keyword>
<accession>A0A518G0Z0</accession>
<organism evidence="3 4">
    <name type="scientific">Aureliella helgolandensis</name>
    <dbReference type="NCBI Taxonomy" id="2527968"/>
    <lineage>
        <taxon>Bacteria</taxon>
        <taxon>Pseudomonadati</taxon>
        <taxon>Planctomycetota</taxon>
        <taxon>Planctomycetia</taxon>
        <taxon>Pirellulales</taxon>
        <taxon>Pirellulaceae</taxon>
        <taxon>Aureliella</taxon>
    </lineage>
</organism>
<reference evidence="3 4" key="1">
    <citation type="submission" date="2019-02" db="EMBL/GenBank/DDBJ databases">
        <title>Deep-cultivation of Planctomycetes and their phenomic and genomic characterization uncovers novel biology.</title>
        <authorList>
            <person name="Wiegand S."/>
            <person name="Jogler M."/>
            <person name="Boedeker C."/>
            <person name="Pinto D."/>
            <person name="Vollmers J."/>
            <person name="Rivas-Marin E."/>
            <person name="Kohn T."/>
            <person name="Peeters S.H."/>
            <person name="Heuer A."/>
            <person name="Rast P."/>
            <person name="Oberbeckmann S."/>
            <person name="Bunk B."/>
            <person name="Jeske O."/>
            <person name="Meyerdierks A."/>
            <person name="Storesund J.E."/>
            <person name="Kallscheuer N."/>
            <person name="Luecker S."/>
            <person name="Lage O.M."/>
            <person name="Pohl T."/>
            <person name="Merkel B.J."/>
            <person name="Hornburger P."/>
            <person name="Mueller R.-W."/>
            <person name="Bruemmer F."/>
            <person name="Labrenz M."/>
            <person name="Spormann A.M."/>
            <person name="Op den Camp H."/>
            <person name="Overmann J."/>
            <person name="Amann R."/>
            <person name="Jetten M.S.M."/>
            <person name="Mascher T."/>
            <person name="Medema M.H."/>
            <person name="Devos D.P."/>
            <person name="Kaster A.-K."/>
            <person name="Ovreas L."/>
            <person name="Rohde M."/>
            <person name="Galperin M.Y."/>
            <person name="Jogler C."/>
        </authorList>
    </citation>
    <scope>NUCLEOTIDE SEQUENCE [LARGE SCALE GENOMIC DNA]</scope>
    <source>
        <strain evidence="3 4">Q31a</strain>
    </source>
</reference>
<proteinExistence type="predicted"/>
<name>A0A518G0Z0_9BACT</name>
<keyword evidence="4" id="KW-1185">Reference proteome</keyword>
<dbReference type="RefSeq" id="WP_145073490.1">
    <property type="nucleotide sequence ID" value="NZ_CP036298.1"/>
</dbReference>
<keyword evidence="2" id="KW-0812">Transmembrane</keyword>
<sequence>MLPFLTLMIVLCYIWVACDPWMQEAFLVYGRAFRAAIDMKAWDIMFRCGWRLFALLAAIVLTLGFAADALLISANDLGRPLAFAWTSLVVLAVTLIPWPFAIAAYRYRRKIDGFVHELTPIAERIAATNDLANTFDLAQYENDGDWIAWHPNASEFKAADEGSVWRRIAPVFYTSLTNPRSVVFAIDWSSFLVWGNLPTLPSHMNFLPFRGPGSTAFRYLGVRRSTANTDCWVIRSDRDMQDDSGNQSVHRSGVSEFPDG</sequence>